<feature type="repeat" description="TPR" evidence="1">
    <location>
        <begin position="757"/>
        <end position="790"/>
    </location>
</feature>
<dbReference type="InterPro" id="IPR011990">
    <property type="entry name" value="TPR-like_helical_dom_sf"/>
</dbReference>
<feature type="repeat" description="TPR" evidence="1">
    <location>
        <begin position="654"/>
        <end position="687"/>
    </location>
</feature>
<proteinExistence type="predicted"/>
<gene>
    <name evidence="4" type="ordered locus">Nwat_2834</name>
</gene>
<dbReference type="KEGG" id="nwa:Nwat_2834"/>
<dbReference type="RefSeq" id="WP_013221652.1">
    <property type="nucleotide sequence ID" value="NC_014315.1"/>
</dbReference>
<feature type="signal peptide" evidence="2">
    <location>
        <begin position="1"/>
        <end position="26"/>
    </location>
</feature>
<feature type="chain" id="PRO_5003116685" evidence="2">
    <location>
        <begin position="27"/>
        <end position="1123"/>
    </location>
</feature>
<dbReference type="Proteomes" id="UP000000393">
    <property type="component" value="Chromosome"/>
</dbReference>
<evidence type="ECO:0000259" key="3">
    <source>
        <dbReference type="Pfam" id="PF13283"/>
    </source>
</evidence>
<dbReference type="PROSITE" id="PS50005">
    <property type="entry name" value="TPR"/>
    <property type="match status" value="6"/>
</dbReference>
<reference evidence="4 5" key="1">
    <citation type="submission" date="2010-06" db="EMBL/GenBank/DDBJ databases">
        <title>Complete sequence of chromosome of Nitrosococcus watsoni C-113.</title>
        <authorList>
            <consortium name="US DOE Joint Genome Institute"/>
            <person name="Lucas S."/>
            <person name="Copeland A."/>
            <person name="Lapidus A."/>
            <person name="Cheng J.-F."/>
            <person name="Bruce D."/>
            <person name="Goodwin L."/>
            <person name="Pitluck S."/>
            <person name="Malfatti S.A."/>
            <person name="Chain P.S.G."/>
            <person name="Land M."/>
            <person name="Hauser L."/>
            <person name="Kyrpides N."/>
            <person name="Ivanova N."/>
            <person name="Cambell M.A."/>
            <person name="Heidelberg J.F."/>
            <person name="Klotz M.G."/>
            <person name="Woyke T."/>
        </authorList>
    </citation>
    <scope>NUCLEOTIDE SEQUENCE [LARGE SCALE GENOMIC DNA]</scope>
    <source>
        <strain evidence="4 5">C-113</strain>
    </source>
</reference>
<keyword evidence="2" id="KW-0732">Signal</keyword>
<dbReference type="PANTHER" id="PTHR12558:SF13">
    <property type="entry name" value="CELL DIVISION CYCLE PROTEIN 27 HOMOLOG"/>
    <property type="match status" value="1"/>
</dbReference>
<feature type="repeat" description="TPR" evidence="1">
    <location>
        <begin position="234"/>
        <end position="267"/>
    </location>
</feature>
<feature type="repeat" description="TPR" evidence="1">
    <location>
        <begin position="338"/>
        <end position="371"/>
    </location>
</feature>
<evidence type="ECO:0000256" key="2">
    <source>
        <dbReference type="SAM" id="SignalP"/>
    </source>
</evidence>
<dbReference type="InterPro" id="IPR019734">
    <property type="entry name" value="TPR_rpt"/>
</dbReference>
<feature type="repeat" description="TPR" evidence="1">
    <location>
        <begin position="404"/>
        <end position="437"/>
    </location>
</feature>
<evidence type="ECO:0000313" key="4">
    <source>
        <dbReference type="EMBL" id="ADJ29587.1"/>
    </source>
</evidence>
<dbReference type="HOGENOM" id="CLU_280037_0_0_6"/>
<dbReference type="Pfam" id="PF13283">
    <property type="entry name" value="NfrA_C"/>
    <property type="match status" value="1"/>
</dbReference>
<dbReference type="OrthoDB" id="7298659at2"/>
<accession>D8KBE0</accession>
<keyword evidence="5" id="KW-1185">Reference proteome</keyword>
<evidence type="ECO:0000313" key="5">
    <source>
        <dbReference type="Proteomes" id="UP000000393"/>
    </source>
</evidence>
<protein>
    <submittedName>
        <fullName evidence="4">Tetratricopeptide TPR_2 repeat protein</fullName>
    </submittedName>
</protein>
<dbReference type="SUPFAM" id="SSF48452">
    <property type="entry name" value="TPR-like"/>
    <property type="match status" value="4"/>
</dbReference>
<feature type="domain" description="Bacteriophage N4 adsorption protein A C-terminal" evidence="3">
    <location>
        <begin position="956"/>
        <end position="1112"/>
    </location>
</feature>
<dbReference type="SMART" id="SM00028">
    <property type="entry name" value="TPR"/>
    <property type="match status" value="15"/>
</dbReference>
<name>D8KBE0_NITWC</name>
<dbReference type="Pfam" id="PF13432">
    <property type="entry name" value="TPR_16"/>
    <property type="match status" value="2"/>
</dbReference>
<dbReference type="AlphaFoldDB" id="D8KBE0"/>
<dbReference type="STRING" id="105559.Nwat_2834"/>
<feature type="repeat" description="TPR" evidence="1">
    <location>
        <begin position="548"/>
        <end position="581"/>
    </location>
</feature>
<dbReference type="Gene3D" id="1.25.40.10">
    <property type="entry name" value="Tetratricopeptide repeat domain"/>
    <property type="match status" value="6"/>
</dbReference>
<dbReference type="eggNOG" id="COG0457">
    <property type="taxonomic scope" value="Bacteria"/>
</dbReference>
<sequence>MNKLKNFNKTVLTLLLLITFSRYVSGDITNTHIDNQIRVVQSEINESWIEELVRKFRSYPRLDRAYRLVESGRFQEAKALLEDLLQINPQDIETRIAYIELLYHLHDFHNCIQQANILLQKRSGLVVGYLYRGMANQKIDRIEDAIADFYKVADNPSATEDQRYYALFSLVDTFMQKREYSKAIEILDRFSSSSKDFRYHFTRAMALEALGKIPSAANTYIDALGSAQNNTEKRNALLGIGEIEKERKNWKEAQSRFKSVLELEPNHLRSIKVLAEIAYAQKKYSKAEQWIRKVIIVDPSISNREFLANLLILQRDYFSAIKELKKIISDIDSPDELYAIHVTIGFAYFNMGLFKNAIQEFEKAIGIKKDFDTWMVLSQAQEKEKSYDAAIQTLKEALKIWPKPEIYLRLAFLYLKQGNQTKALNNFKQAEEKAPIDIQERAIRQQVHIYIKRGLYNEAKRGLTKLNHINRIDLNDAELFAIIADANMNTNNIKEAIRLYEKSLSLRYHPEIARRLALSHIQVKNLRAAEKIYLSLLDKSSVSEEKKRDILNSLAYLYEQSGRNKEAIAAFYKAIEKGENSAAIHQSLAFALEKEEKKQESLQQFLLASKLEQTPRSLIYISQAYQKLGKPGLAIYYLRQALDNEQALTSEEKIDILNELGYLYAEAKEYQKVEEVWQRSLKLNYNSEIAVRLGRIQRLLGKSDKAITMLKHIDESALTEKLKVLRLEELAKTEASRQNWLAAIHFLEQANKIQESAEGFYQLGFYHRQLGHLQEEITYLEKALNLAPSNNQYALELAYVYKASGKKQEAIALLNKVAEEQLDNSTIAKDLAYTQMQLGNNERATHWFKRAIDIQSLYPADSIQEQNKIDLEIYHMRKDIQRINNHLDFDFYQMYRSNTGNLDNFQGTVVGGVVPSQGGVQVSFQPPKIGFLDERIFQVFTRFLWSNKPDSLEIEGSSLQGGVGFRYKPFKKQNLFVGAERLFKIGDNAQNNWLLRATYGWTSGTDWAPNKDFWNYSLVYGDLGYFTERSGTLAYYGEARQGISFKIADNFVLTPHIIVDGRYQSTDSSNSSYLEGGGGISLRYLFNDKRYESYRSRAELFVQYRADIVNAANGLVITGIIQF</sequence>
<dbReference type="PANTHER" id="PTHR12558">
    <property type="entry name" value="CELL DIVISION CYCLE 16,23,27"/>
    <property type="match status" value="1"/>
</dbReference>
<keyword evidence="1" id="KW-0802">TPR repeat</keyword>
<dbReference type="Pfam" id="PF14559">
    <property type="entry name" value="TPR_19"/>
    <property type="match status" value="2"/>
</dbReference>
<dbReference type="InterPro" id="IPR025137">
    <property type="entry name" value="NfrA_C"/>
</dbReference>
<evidence type="ECO:0000256" key="1">
    <source>
        <dbReference type="PROSITE-ProRule" id="PRU00339"/>
    </source>
</evidence>
<dbReference type="EMBL" id="CP002086">
    <property type="protein sequence ID" value="ADJ29587.1"/>
    <property type="molecule type" value="Genomic_DNA"/>
</dbReference>
<dbReference type="Pfam" id="PF13181">
    <property type="entry name" value="TPR_8"/>
    <property type="match status" value="5"/>
</dbReference>
<organism evidence="4 5">
    <name type="scientific">Nitrosococcus watsoni (strain C-113)</name>
    <dbReference type="NCBI Taxonomy" id="105559"/>
    <lineage>
        <taxon>Bacteria</taxon>
        <taxon>Pseudomonadati</taxon>
        <taxon>Pseudomonadota</taxon>
        <taxon>Gammaproteobacteria</taxon>
        <taxon>Chromatiales</taxon>
        <taxon>Chromatiaceae</taxon>
        <taxon>Nitrosococcus</taxon>
    </lineage>
</organism>